<dbReference type="PROSITE" id="PS50045">
    <property type="entry name" value="SIGMA54_INTERACT_4"/>
    <property type="match status" value="1"/>
</dbReference>
<dbReference type="Pfam" id="PF06505">
    <property type="entry name" value="XylR_N"/>
    <property type="match status" value="1"/>
</dbReference>
<dbReference type="Pfam" id="PF00158">
    <property type="entry name" value="Sigma54_activat"/>
    <property type="match status" value="1"/>
</dbReference>
<dbReference type="PANTHER" id="PTHR32071">
    <property type="entry name" value="TRANSCRIPTIONAL REGULATORY PROTEIN"/>
    <property type="match status" value="1"/>
</dbReference>
<dbReference type="GO" id="GO:0006355">
    <property type="term" value="P:regulation of DNA-templated transcription"/>
    <property type="evidence" value="ECO:0007669"/>
    <property type="project" value="InterPro"/>
</dbReference>
<dbReference type="GO" id="GO:0005524">
    <property type="term" value="F:ATP binding"/>
    <property type="evidence" value="ECO:0007669"/>
    <property type="project" value="UniProtKB-KW"/>
</dbReference>
<keyword evidence="8" id="KW-1185">Reference proteome</keyword>
<dbReference type="InterPro" id="IPR025944">
    <property type="entry name" value="Sigma_54_int_dom_CS"/>
</dbReference>
<evidence type="ECO:0000313" key="7">
    <source>
        <dbReference type="EMBL" id="SEJ42415.1"/>
    </source>
</evidence>
<evidence type="ECO:0000256" key="3">
    <source>
        <dbReference type="ARBA" id="ARBA00023015"/>
    </source>
</evidence>
<dbReference type="InterPro" id="IPR003593">
    <property type="entry name" value="AAA+_ATPase"/>
</dbReference>
<dbReference type="PROSITE" id="PS00676">
    <property type="entry name" value="SIGMA54_INTERACT_2"/>
    <property type="match status" value="1"/>
</dbReference>
<evidence type="ECO:0000259" key="6">
    <source>
        <dbReference type="PROSITE" id="PS50045"/>
    </source>
</evidence>
<dbReference type="InterPro" id="IPR027417">
    <property type="entry name" value="P-loop_NTPase"/>
</dbReference>
<dbReference type="Gene3D" id="3.30.1380.20">
    <property type="entry name" value="Trafficking protein particle complex subunit 3"/>
    <property type="match status" value="1"/>
</dbReference>
<dbReference type="FunFam" id="3.40.50.300:FF:000006">
    <property type="entry name" value="DNA-binding transcriptional regulator NtrC"/>
    <property type="match status" value="1"/>
</dbReference>
<dbReference type="InterPro" id="IPR010523">
    <property type="entry name" value="XylR_N"/>
</dbReference>
<dbReference type="Pfam" id="PF02954">
    <property type="entry name" value="HTH_8"/>
    <property type="match status" value="1"/>
</dbReference>
<dbReference type="InterPro" id="IPR058031">
    <property type="entry name" value="AAA_lid_NorR"/>
</dbReference>
<dbReference type="AlphaFoldDB" id="A0A1H6Z0B6"/>
<dbReference type="STRING" id="915471.SAMN05216201_108144"/>
<keyword evidence="3" id="KW-0805">Transcription regulation</keyword>
<dbReference type="InterPro" id="IPR025662">
    <property type="entry name" value="Sigma_54_int_dom_ATP-bd_1"/>
</dbReference>
<proteinExistence type="predicted"/>
<protein>
    <submittedName>
        <fullName evidence="7">Regulatory protein, Fis family</fullName>
    </submittedName>
</protein>
<keyword evidence="2" id="KW-0067">ATP-binding</keyword>
<reference evidence="8" key="1">
    <citation type="submission" date="2016-10" db="EMBL/GenBank/DDBJ databases">
        <authorList>
            <person name="Varghese N."/>
            <person name="Submissions S."/>
        </authorList>
    </citation>
    <scope>NUCLEOTIDE SEQUENCE [LARGE SCALE GENOMIC DNA]</scope>
    <source>
        <strain evidence="8">LMG 25967</strain>
    </source>
</reference>
<dbReference type="Gene3D" id="1.10.8.60">
    <property type="match status" value="1"/>
</dbReference>
<dbReference type="SUPFAM" id="SSF46689">
    <property type="entry name" value="Homeodomain-like"/>
    <property type="match status" value="1"/>
</dbReference>
<dbReference type="SMART" id="SM00382">
    <property type="entry name" value="AAA"/>
    <property type="match status" value="1"/>
</dbReference>
<dbReference type="Gene3D" id="1.10.10.60">
    <property type="entry name" value="Homeodomain-like"/>
    <property type="match status" value="1"/>
</dbReference>
<evidence type="ECO:0000256" key="5">
    <source>
        <dbReference type="ARBA" id="ARBA00023163"/>
    </source>
</evidence>
<dbReference type="GO" id="GO:0043565">
    <property type="term" value="F:sequence-specific DNA binding"/>
    <property type="evidence" value="ECO:0007669"/>
    <property type="project" value="InterPro"/>
</dbReference>
<evidence type="ECO:0000313" key="8">
    <source>
        <dbReference type="Proteomes" id="UP000242930"/>
    </source>
</evidence>
<dbReference type="PRINTS" id="PR01590">
    <property type="entry name" value="HTHFIS"/>
</dbReference>
<dbReference type="PANTHER" id="PTHR32071:SF113">
    <property type="entry name" value="ALGINATE BIOSYNTHESIS TRANSCRIPTIONAL REGULATORY PROTEIN ALGB"/>
    <property type="match status" value="1"/>
</dbReference>
<accession>A0A1H6Z0B6</accession>
<name>A0A1H6Z0B6_9PSED</name>
<evidence type="ECO:0000256" key="1">
    <source>
        <dbReference type="ARBA" id="ARBA00022741"/>
    </source>
</evidence>
<dbReference type="SUPFAM" id="SSF52540">
    <property type="entry name" value="P-loop containing nucleoside triphosphate hydrolases"/>
    <property type="match status" value="1"/>
</dbReference>
<organism evidence="7 8">
    <name type="scientific">Pseudomonas linyingensis</name>
    <dbReference type="NCBI Taxonomy" id="915471"/>
    <lineage>
        <taxon>Bacteria</taxon>
        <taxon>Pseudomonadati</taxon>
        <taxon>Pseudomonadota</taxon>
        <taxon>Gammaproteobacteria</taxon>
        <taxon>Pseudomonadales</taxon>
        <taxon>Pseudomonadaceae</taxon>
        <taxon>Pseudomonas</taxon>
    </lineage>
</organism>
<keyword evidence="5" id="KW-0804">Transcription</keyword>
<dbReference type="PROSITE" id="PS00688">
    <property type="entry name" value="SIGMA54_INTERACT_3"/>
    <property type="match status" value="1"/>
</dbReference>
<dbReference type="EMBL" id="FNZE01000008">
    <property type="protein sequence ID" value="SEJ42415.1"/>
    <property type="molecule type" value="Genomic_DNA"/>
</dbReference>
<dbReference type="InterPro" id="IPR004096">
    <property type="entry name" value="V4R"/>
</dbReference>
<dbReference type="InterPro" id="IPR009057">
    <property type="entry name" value="Homeodomain-like_sf"/>
</dbReference>
<feature type="domain" description="Sigma-54 factor interaction" evidence="6">
    <location>
        <begin position="232"/>
        <end position="461"/>
    </location>
</feature>
<dbReference type="CDD" id="cd00009">
    <property type="entry name" value="AAA"/>
    <property type="match status" value="1"/>
</dbReference>
<keyword evidence="1" id="KW-0547">Nucleotide-binding</keyword>
<evidence type="ECO:0000256" key="4">
    <source>
        <dbReference type="ARBA" id="ARBA00023125"/>
    </source>
</evidence>
<evidence type="ECO:0000256" key="2">
    <source>
        <dbReference type="ARBA" id="ARBA00022840"/>
    </source>
</evidence>
<dbReference type="InterPro" id="IPR002197">
    <property type="entry name" value="HTH_Fis"/>
</dbReference>
<gene>
    <name evidence="7" type="ORF">SAMN05216201_108144</name>
</gene>
<dbReference type="Gene3D" id="3.40.50.300">
    <property type="entry name" value="P-loop containing nucleotide triphosphate hydrolases"/>
    <property type="match status" value="1"/>
</dbReference>
<dbReference type="InterPro" id="IPR025943">
    <property type="entry name" value="Sigma_54_int_dom_ATP-bd_2"/>
</dbReference>
<dbReference type="InterPro" id="IPR002078">
    <property type="entry name" value="Sigma_54_int"/>
</dbReference>
<dbReference type="Pfam" id="PF25601">
    <property type="entry name" value="AAA_lid_14"/>
    <property type="match status" value="1"/>
</dbReference>
<dbReference type="SMART" id="SM00989">
    <property type="entry name" value="V4R"/>
    <property type="match status" value="1"/>
</dbReference>
<dbReference type="InterPro" id="IPR024096">
    <property type="entry name" value="NO_sig/Golgi_transp_ligand-bd"/>
</dbReference>
<keyword evidence="4" id="KW-0238">DNA-binding</keyword>
<dbReference type="SUPFAM" id="SSF111126">
    <property type="entry name" value="Ligand-binding domain in the NO signalling and Golgi transport"/>
    <property type="match status" value="1"/>
</dbReference>
<dbReference type="Proteomes" id="UP000242930">
    <property type="component" value="Unassembled WGS sequence"/>
</dbReference>
<dbReference type="Pfam" id="PF02830">
    <property type="entry name" value="V4R"/>
    <property type="match status" value="1"/>
</dbReference>
<sequence length="569" mass="63382">MTDMAVQRSLERFNLRSRLRFDIDAGQIWLDESRMLLLHAKALGALRRELYDSLGAKRAHGLLFRMGFAAGQEDAERASKLLGEGDNYDVFQIGPELHAFEGLVKSTITEAQIDWEQGTFFGEVVCENSWEAESHLQQYGIGEETACWTLSGYASGYVTRFFRRFIVFRETQCTCRGDHQCVMVGKPVEAWGDDAYLEYCRPAEMDTAYQELAQELWQLRGRQREQMPSGKLVGGSPAFRTAFDLLSKAARSPITVLLLGETGVGKEVFAQWLHENSDRAKQPFVAVNCAAIPNDLIESELFGVQKGAFTGAQQSRPGRFERADGGTLFLDELGDLSPSAQVKLLRVLQTGEVERLGDDKTRKVNVRLVAATNVNLQQAIADGRFRADLYYRLATYPVAIPPLRERKADIPILVSSLLEKYAPTYNKTLNGVTDRAMQALMAYNWPGNVRELENLVERAVLLVPSGGQIELEHLFAGSVPAAPQGVAVDRQGQVGNAEEARREQLYDTLLDDHFDLQAHENRLLQLAVRRANGNLTHAARLLGITRRQLAYRLKQANGEAGACAQEVSG</sequence>
<dbReference type="PROSITE" id="PS00675">
    <property type="entry name" value="SIGMA54_INTERACT_1"/>
    <property type="match status" value="1"/>
</dbReference>